<dbReference type="RefSeq" id="WP_106140351.1">
    <property type="nucleotide sequence ID" value="NZ_PVTE01000030.1"/>
</dbReference>
<keyword evidence="1" id="KW-0732">Signal</keyword>
<dbReference type="Proteomes" id="UP000238375">
    <property type="component" value="Unassembled WGS sequence"/>
</dbReference>
<dbReference type="OrthoDB" id="1422031at2"/>
<dbReference type="AlphaFoldDB" id="A0A2T0S453"/>
<evidence type="ECO:0000256" key="1">
    <source>
        <dbReference type="SAM" id="SignalP"/>
    </source>
</evidence>
<dbReference type="EMBL" id="PVTE01000030">
    <property type="protein sequence ID" value="PRY28162.1"/>
    <property type="molecule type" value="Genomic_DNA"/>
</dbReference>
<keyword evidence="4" id="KW-1185">Reference proteome</keyword>
<evidence type="ECO:0000259" key="2">
    <source>
        <dbReference type="Pfam" id="PF20243"/>
    </source>
</evidence>
<name>A0A2T0S453_9BACT</name>
<comment type="caution">
    <text evidence="3">The sequence shown here is derived from an EMBL/GenBank/DDBJ whole genome shotgun (WGS) entry which is preliminary data.</text>
</comment>
<feature type="domain" description="Copper-binding protein MbnP-like" evidence="2">
    <location>
        <begin position="32"/>
        <end position="246"/>
    </location>
</feature>
<evidence type="ECO:0000313" key="3">
    <source>
        <dbReference type="EMBL" id="PRY28162.1"/>
    </source>
</evidence>
<proteinExistence type="predicted"/>
<dbReference type="InterPro" id="IPR046863">
    <property type="entry name" value="MbnP-like_dom"/>
</dbReference>
<organism evidence="3 4">
    <name type="scientific">Spirosoma oryzae</name>
    <dbReference type="NCBI Taxonomy" id="1469603"/>
    <lineage>
        <taxon>Bacteria</taxon>
        <taxon>Pseudomonadati</taxon>
        <taxon>Bacteroidota</taxon>
        <taxon>Cytophagia</taxon>
        <taxon>Cytophagales</taxon>
        <taxon>Cytophagaceae</taxon>
        <taxon>Spirosoma</taxon>
    </lineage>
</organism>
<dbReference type="Pfam" id="PF20243">
    <property type="entry name" value="MbnP"/>
    <property type="match status" value="1"/>
</dbReference>
<dbReference type="PROSITE" id="PS51257">
    <property type="entry name" value="PROKAR_LIPOPROTEIN"/>
    <property type="match status" value="1"/>
</dbReference>
<evidence type="ECO:0000313" key="4">
    <source>
        <dbReference type="Proteomes" id="UP000238375"/>
    </source>
</evidence>
<feature type="chain" id="PRO_5015624294" description="Copper-binding protein MbnP-like domain-containing protein" evidence="1">
    <location>
        <begin position="29"/>
        <end position="272"/>
    </location>
</feature>
<gene>
    <name evidence="3" type="ORF">CLV58_13019</name>
</gene>
<accession>A0A2T0S453</accession>
<feature type="signal peptide" evidence="1">
    <location>
        <begin position="1"/>
        <end position="28"/>
    </location>
</feature>
<protein>
    <recommendedName>
        <fullName evidence="2">Copper-binding protein MbnP-like domain-containing protein</fullName>
    </recommendedName>
</protein>
<sequence>MLRSLLVPLLAAALFVWGFLACHQNDVAATQTGSLQLRFDNVVGSNNLVLNANTYQNAAGELFNVSKFNYFVSNIRLRRADGTDFIVPQDKSYFLVEEERPASQTLTLTGIPVGTYTGIGFLIGVDSTRSLADISLRTGVLDPGTTDHDPMYWDWNTGYIFMKLEGTSAVAPAAQNHLFQYHIGGFGGGYDGKKTINNLRSVALPFGSDQLVIGSSLTPIIDFQTDALQVFNGPNKLSIAQNSSVMFAPLSGSIADNYANMFRYKSVTAGSK</sequence>
<reference evidence="3 4" key="1">
    <citation type="submission" date="2018-03" db="EMBL/GenBank/DDBJ databases">
        <title>Genomic Encyclopedia of Archaeal and Bacterial Type Strains, Phase II (KMG-II): from individual species to whole genera.</title>
        <authorList>
            <person name="Goeker M."/>
        </authorList>
    </citation>
    <scope>NUCLEOTIDE SEQUENCE [LARGE SCALE GENOMIC DNA]</scope>
    <source>
        <strain evidence="3 4">DSM 28354</strain>
    </source>
</reference>